<organism evidence="2 3">
    <name type="scientific">Pleurodeles waltl</name>
    <name type="common">Iberian ribbed newt</name>
    <dbReference type="NCBI Taxonomy" id="8319"/>
    <lineage>
        <taxon>Eukaryota</taxon>
        <taxon>Metazoa</taxon>
        <taxon>Chordata</taxon>
        <taxon>Craniata</taxon>
        <taxon>Vertebrata</taxon>
        <taxon>Euteleostomi</taxon>
        <taxon>Amphibia</taxon>
        <taxon>Batrachia</taxon>
        <taxon>Caudata</taxon>
        <taxon>Salamandroidea</taxon>
        <taxon>Salamandridae</taxon>
        <taxon>Pleurodelinae</taxon>
        <taxon>Pleurodeles</taxon>
    </lineage>
</organism>
<dbReference type="Proteomes" id="UP001066276">
    <property type="component" value="Chromosome 4_2"/>
</dbReference>
<dbReference type="AlphaFoldDB" id="A0AAV7SIH5"/>
<evidence type="ECO:0000256" key="1">
    <source>
        <dbReference type="SAM" id="MobiDB-lite"/>
    </source>
</evidence>
<feature type="compositionally biased region" description="Basic and acidic residues" evidence="1">
    <location>
        <begin position="47"/>
        <end position="67"/>
    </location>
</feature>
<accession>A0AAV7SIH5</accession>
<comment type="caution">
    <text evidence="2">The sequence shown here is derived from an EMBL/GenBank/DDBJ whole genome shotgun (WGS) entry which is preliminary data.</text>
</comment>
<evidence type="ECO:0000313" key="3">
    <source>
        <dbReference type="Proteomes" id="UP001066276"/>
    </source>
</evidence>
<reference evidence="2" key="1">
    <citation type="journal article" date="2022" name="bioRxiv">
        <title>Sequencing and chromosome-scale assembly of the giantPleurodeles waltlgenome.</title>
        <authorList>
            <person name="Brown T."/>
            <person name="Elewa A."/>
            <person name="Iarovenko S."/>
            <person name="Subramanian E."/>
            <person name="Araus A.J."/>
            <person name="Petzold A."/>
            <person name="Susuki M."/>
            <person name="Suzuki K.-i.T."/>
            <person name="Hayashi T."/>
            <person name="Toyoda A."/>
            <person name="Oliveira C."/>
            <person name="Osipova E."/>
            <person name="Leigh N.D."/>
            <person name="Simon A."/>
            <person name="Yun M.H."/>
        </authorList>
    </citation>
    <scope>NUCLEOTIDE SEQUENCE</scope>
    <source>
        <strain evidence="2">20211129_DDA</strain>
        <tissue evidence="2">Liver</tissue>
    </source>
</reference>
<protein>
    <submittedName>
        <fullName evidence="2">Uncharacterized protein</fullName>
    </submittedName>
</protein>
<feature type="region of interest" description="Disordered" evidence="1">
    <location>
        <begin position="33"/>
        <end position="106"/>
    </location>
</feature>
<sequence length="106" mass="11797">MLGSPIHSLPPWGKRWHCLRIPIGTYVTLAHQERTRHAPDVPLLTHRHTDLGWKGPNQEEKSAGVEKEDGESGGMEQKDGESSSVEQEDGESGSVEQEDDERGNKE</sequence>
<keyword evidence="3" id="KW-1185">Reference proteome</keyword>
<evidence type="ECO:0000313" key="2">
    <source>
        <dbReference type="EMBL" id="KAJ1163869.1"/>
    </source>
</evidence>
<dbReference type="EMBL" id="JANPWB010000008">
    <property type="protein sequence ID" value="KAJ1163869.1"/>
    <property type="molecule type" value="Genomic_DNA"/>
</dbReference>
<proteinExistence type="predicted"/>
<name>A0AAV7SIH5_PLEWA</name>
<feature type="compositionally biased region" description="Acidic residues" evidence="1">
    <location>
        <begin position="86"/>
        <end position="106"/>
    </location>
</feature>
<gene>
    <name evidence="2" type="ORF">NDU88_004321</name>
</gene>